<accession>A0A8D8PTH2</accession>
<feature type="region of interest" description="Disordered" evidence="1">
    <location>
        <begin position="65"/>
        <end position="95"/>
    </location>
</feature>
<proteinExistence type="predicted"/>
<sequence length="107" mass="11802">MVSHASASALKSSPTLSRFLCFSYFLLPAVDPSSLSDNVAAIRVSTLSTQVTSPFIWHFDKETKKSGGFTSGPRDLTPREVLGTNTDSHHSFHNEHTNRYEITDCRG</sequence>
<dbReference type="EMBL" id="HBUF01027595">
    <property type="protein sequence ID" value="CAG6613435.1"/>
    <property type="molecule type" value="Transcribed_RNA"/>
</dbReference>
<organism evidence="2">
    <name type="scientific">Cacopsylla melanoneura</name>
    <dbReference type="NCBI Taxonomy" id="428564"/>
    <lineage>
        <taxon>Eukaryota</taxon>
        <taxon>Metazoa</taxon>
        <taxon>Ecdysozoa</taxon>
        <taxon>Arthropoda</taxon>
        <taxon>Hexapoda</taxon>
        <taxon>Insecta</taxon>
        <taxon>Pterygota</taxon>
        <taxon>Neoptera</taxon>
        <taxon>Paraneoptera</taxon>
        <taxon>Hemiptera</taxon>
        <taxon>Sternorrhyncha</taxon>
        <taxon>Psylloidea</taxon>
        <taxon>Psyllidae</taxon>
        <taxon>Psyllinae</taxon>
        <taxon>Cacopsylla</taxon>
    </lineage>
</organism>
<name>A0A8D8PTH2_9HEMI</name>
<protein>
    <submittedName>
        <fullName evidence="2">Uncharacterized protein</fullName>
    </submittedName>
</protein>
<reference evidence="2" key="1">
    <citation type="submission" date="2021-05" db="EMBL/GenBank/DDBJ databases">
        <authorList>
            <person name="Alioto T."/>
            <person name="Alioto T."/>
            <person name="Gomez Garrido J."/>
        </authorList>
    </citation>
    <scope>NUCLEOTIDE SEQUENCE</scope>
</reference>
<evidence type="ECO:0000313" key="2">
    <source>
        <dbReference type="EMBL" id="CAG6613435.1"/>
    </source>
</evidence>
<dbReference type="AlphaFoldDB" id="A0A8D8PTH2"/>
<evidence type="ECO:0000256" key="1">
    <source>
        <dbReference type="SAM" id="MobiDB-lite"/>
    </source>
</evidence>